<evidence type="ECO:0000256" key="8">
    <source>
        <dbReference type="ARBA" id="ARBA00023235"/>
    </source>
</evidence>
<dbReference type="InterPro" id="IPR016136">
    <property type="entry name" value="DNA_helicase_N/primase_C"/>
</dbReference>
<gene>
    <name evidence="12" type="primary">dnaB</name>
    <name evidence="12" type="ORF">CspTHAL103_126</name>
</gene>
<dbReference type="GO" id="GO:0005829">
    <property type="term" value="C:cytosol"/>
    <property type="evidence" value="ECO:0007669"/>
    <property type="project" value="TreeGrafter"/>
</dbReference>
<evidence type="ECO:0000259" key="11">
    <source>
        <dbReference type="PROSITE" id="PS51199"/>
    </source>
</evidence>
<comment type="similarity">
    <text evidence="1">Belongs to the helicase family. DnaB subfamily.</text>
</comment>
<evidence type="ECO:0000256" key="1">
    <source>
        <dbReference type="ARBA" id="ARBA00008428"/>
    </source>
</evidence>
<keyword evidence="3" id="KW-0547">Nucleotide-binding</keyword>
<dbReference type="Gene3D" id="1.10.860.10">
    <property type="entry name" value="DNAb Helicase, Chain A"/>
    <property type="match status" value="1"/>
</dbReference>
<keyword evidence="2" id="KW-0235">DNA replication</keyword>
<evidence type="ECO:0000256" key="4">
    <source>
        <dbReference type="ARBA" id="ARBA00022801"/>
    </source>
</evidence>
<evidence type="ECO:0000256" key="3">
    <source>
        <dbReference type="ARBA" id="ARBA00022741"/>
    </source>
</evidence>
<accession>A0A9Y1I467</accession>
<dbReference type="InterPro" id="IPR007694">
    <property type="entry name" value="DNA_helicase_DnaB-like_C"/>
</dbReference>
<geneLocation type="plastid" evidence="12"/>
<comment type="catalytic activity">
    <reaction evidence="10">
        <text>ATP + H2O = ADP + phosphate + H(+)</text>
        <dbReference type="Rhea" id="RHEA:13065"/>
        <dbReference type="ChEBI" id="CHEBI:15377"/>
        <dbReference type="ChEBI" id="CHEBI:15378"/>
        <dbReference type="ChEBI" id="CHEBI:30616"/>
        <dbReference type="ChEBI" id="CHEBI:43474"/>
        <dbReference type="ChEBI" id="CHEBI:456216"/>
        <dbReference type="EC" id="5.6.2.3"/>
    </reaction>
</comment>
<dbReference type="Gene3D" id="3.40.50.300">
    <property type="entry name" value="P-loop containing nucleotide triphosphate hydrolases"/>
    <property type="match status" value="1"/>
</dbReference>
<protein>
    <recommendedName>
        <fullName evidence="9">DNA 5'-3' helicase</fullName>
        <ecNumber evidence="9">5.6.2.3</ecNumber>
    </recommendedName>
</protein>
<keyword evidence="4" id="KW-0378">Hydrolase</keyword>
<dbReference type="GO" id="GO:0043139">
    <property type="term" value="F:5'-3' DNA helicase activity"/>
    <property type="evidence" value="ECO:0007669"/>
    <property type="project" value="UniProtKB-EC"/>
</dbReference>
<dbReference type="AlphaFoldDB" id="A0A9Y1I467"/>
<dbReference type="InterPro" id="IPR007693">
    <property type="entry name" value="DNA_helicase_DnaB-like_N"/>
</dbReference>
<keyword evidence="12" id="KW-0934">Plastid</keyword>
<evidence type="ECO:0000313" key="12">
    <source>
        <dbReference type="EMBL" id="WDB00051.1"/>
    </source>
</evidence>
<dbReference type="EC" id="5.6.2.3" evidence="9"/>
<feature type="domain" description="SF4 helicase" evidence="11">
    <location>
        <begin position="192"/>
        <end position="467"/>
    </location>
</feature>
<keyword evidence="5 12" id="KW-0347">Helicase</keyword>
<name>A0A9Y1I467_9RHOD</name>
<evidence type="ECO:0000256" key="7">
    <source>
        <dbReference type="ARBA" id="ARBA00023125"/>
    </source>
</evidence>
<keyword evidence="6" id="KW-0067">ATP-binding</keyword>
<keyword evidence="8" id="KW-0413">Isomerase</keyword>
<sequence length="467" mass="53975">MSRYSPNQQIYYYTPCCIEAEKDILTIMCMNSSQIPYIRIRMKKENFVLHQHQILFKSLVDMYENNYEISLLTLHEYLKNRKLYKRIGNGLKEIIDHTIFLPTIHLDGAIYEVKSTYYSRKLEQNMRLRLDHVLQRQIPLKLLIMEISSFATKFASEIQELEDIDKDSANAILDKMIKNKKIVLNIKERIKNNNNILKIKTGLKTIDDIIGGFDKGNLIILGGRPSMGKTTLALNFAKLIVDNYTDAKAIIFSLEMDKDRLISKLIEREAKIPIEQLNTDNTLLDKFKEACDLIRKSKIFIHDESNITVDNIVFKIMSSCGDKFINGNQNKNNFIVIIDYVQIIRAGFTNEQENFNQNESRNQQISEIVRYIKSIAKQFGIIVILLSQLKRIKSDKLLELSDLRDSGSLEQDADIVMILDSGKYEQLSLESPLKNIDLKILKNRNGQIGDAELLFDPTISKFFAVVN</sequence>
<evidence type="ECO:0000256" key="10">
    <source>
        <dbReference type="ARBA" id="ARBA00048954"/>
    </source>
</evidence>
<dbReference type="GO" id="GO:0005524">
    <property type="term" value="F:ATP binding"/>
    <property type="evidence" value="ECO:0007669"/>
    <property type="project" value="UniProtKB-KW"/>
</dbReference>
<evidence type="ECO:0000256" key="5">
    <source>
        <dbReference type="ARBA" id="ARBA00022806"/>
    </source>
</evidence>
<dbReference type="InterPro" id="IPR027417">
    <property type="entry name" value="P-loop_NTPase"/>
</dbReference>
<dbReference type="GO" id="GO:0016787">
    <property type="term" value="F:hydrolase activity"/>
    <property type="evidence" value="ECO:0007669"/>
    <property type="project" value="UniProtKB-KW"/>
</dbReference>
<evidence type="ECO:0000256" key="6">
    <source>
        <dbReference type="ARBA" id="ARBA00022840"/>
    </source>
</evidence>
<evidence type="ECO:0000256" key="2">
    <source>
        <dbReference type="ARBA" id="ARBA00022705"/>
    </source>
</evidence>
<evidence type="ECO:0000256" key="9">
    <source>
        <dbReference type="ARBA" id="ARBA00044969"/>
    </source>
</evidence>
<keyword evidence="7" id="KW-0238">DNA-binding</keyword>
<dbReference type="PANTHER" id="PTHR30153">
    <property type="entry name" value="REPLICATIVE DNA HELICASE DNAB"/>
    <property type="match status" value="1"/>
</dbReference>
<dbReference type="Pfam" id="PF03796">
    <property type="entry name" value="DnaB_C"/>
    <property type="match status" value="1"/>
</dbReference>
<reference evidence="12" key="1">
    <citation type="journal article" date="2023" name="J. Phycol.">
        <title>Revised classification of the Cyanidiophyceae based on plastid genome data with descriptions of the Cavernulicolales ord. nov. and Galdieriales ord. nov. (Rhodophyta).</title>
        <authorList>
            <person name="Park S.I."/>
            <person name="Cho C.H."/>
            <person name="Ciniglia C."/>
            <person name="Huang T.Y."/>
            <person name="Liu S.L."/>
            <person name="Bustamante D.E."/>
            <person name="Calderon M.S."/>
            <person name="Mansilla A."/>
            <person name="McDermott T."/>
            <person name="Andersen R.A."/>
            <person name="Yoon H.S."/>
        </authorList>
    </citation>
    <scope>NUCLEOTIDE SEQUENCE</scope>
</reference>
<dbReference type="GO" id="GO:0006260">
    <property type="term" value="P:DNA replication"/>
    <property type="evidence" value="ECO:0007669"/>
    <property type="project" value="UniProtKB-KW"/>
</dbReference>
<organism evidence="12">
    <name type="scientific">Cyanidium sp. THAL103</name>
    <dbReference type="NCBI Taxonomy" id="3027999"/>
    <lineage>
        <taxon>Eukaryota</taxon>
        <taxon>Rhodophyta</taxon>
        <taxon>Bangiophyceae</taxon>
        <taxon>Cyanidiales</taxon>
        <taxon>Cyanidiaceae</taxon>
        <taxon>Cyanidium</taxon>
    </lineage>
</organism>
<dbReference type="EMBL" id="OP616817">
    <property type="protein sequence ID" value="WDB00051.1"/>
    <property type="molecule type" value="Genomic_DNA"/>
</dbReference>
<dbReference type="PROSITE" id="PS51199">
    <property type="entry name" value="SF4_HELICASE"/>
    <property type="match status" value="1"/>
</dbReference>
<dbReference type="GO" id="GO:0003677">
    <property type="term" value="F:DNA binding"/>
    <property type="evidence" value="ECO:0007669"/>
    <property type="project" value="UniProtKB-KW"/>
</dbReference>
<dbReference type="InterPro" id="IPR036185">
    <property type="entry name" value="DNA_heli_DnaB-like_N_sf"/>
</dbReference>
<dbReference type="SUPFAM" id="SSF52540">
    <property type="entry name" value="P-loop containing nucleoside triphosphate hydrolases"/>
    <property type="match status" value="1"/>
</dbReference>
<dbReference type="Pfam" id="PF00772">
    <property type="entry name" value="DnaB"/>
    <property type="match status" value="1"/>
</dbReference>
<proteinExistence type="inferred from homology"/>
<dbReference type="SUPFAM" id="SSF48024">
    <property type="entry name" value="N-terminal domain of DnaB helicase"/>
    <property type="match status" value="1"/>
</dbReference>
<dbReference type="PANTHER" id="PTHR30153:SF2">
    <property type="entry name" value="REPLICATIVE DNA HELICASE"/>
    <property type="match status" value="1"/>
</dbReference>